<evidence type="ECO:0000313" key="4">
    <source>
        <dbReference type="Proteomes" id="UP000094455"/>
    </source>
</evidence>
<dbReference type="GeneID" id="30180957"/>
<dbReference type="PANTHER" id="PTHR21704:SF18">
    <property type="entry name" value="NIPPED-B-LIKE PROTEIN"/>
    <property type="match status" value="1"/>
</dbReference>
<comment type="similarity">
    <text evidence="1">Belongs to the SCC2/Nipped-B family.</text>
</comment>
<dbReference type="Pfam" id="PF12830">
    <property type="entry name" value="Nipped-B_C"/>
    <property type="match status" value="1"/>
</dbReference>
<feature type="domain" description="Sister chromatid cohesion C-terminal" evidence="2">
    <location>
        <begin position="1286"/>
        <end position="1471"/>
    </location>
</feature>
<keyword evidence="1" id="KW-0677">Repeat</keyword>
<dbReference type="GO" id="GO:0034087">
    <property type="term" value="P:establishment of mitotic sister chromatid cohesion"/>
    <property type="evidence" value="ECO:0007669"/>
    <property type="project" value="TreeGrafter"/>
</dbReference>
<dbReference type="EMBL" id="KV454003">
    <property type="protein sequence ID" value="ODQ46616.1"/>
    <property type="molecule type" value="Genomic_DNA"/>
</dbReference>
<proteinExistence type="inferred from homology"/>
<dbReference type="GO" id="GO:0061775">
    <property type="term" value="F:cohesin loader activity"/>
    <property type="evidence" value="ECO:0007669"/>
    <property type="project" value="InterPro"/>
</dbReference>
<gene>
    <name evidence="3" type="ORF">PICMEDRAFT_72673</name>
</gene>
<keyword evidence="1" id="KW-0539">Nucleus</keyword>
<protein>
    <recommendedName>
        <fullName evidence="1">Sister chromatid cohesion protein</fullName>
    </recommendedName>
</protein>
<comment type="subcellular location">
    <subcellularLocation>
        <location evidence="1">Nucleus</location>
    </subcellularLocation>
</comment>
<evidence type="ECO:0000259" key="2">
    <source>
        <dbReference type="Pfam" id="PF12830"/>
    </source>
</evidence>
<dbReference type="Proteomes" id="UP000094455">
    <property type="component" value="Unassembled WGS sequence"/>
</dbReference>
<organism evidence="3 4">
    <name type="scientific">Pichia membranifaciens NRRL Y-2026</name>
    <dbReference type="NCBI Taxonomy" id="763406"/>
    <lineage>
        <taxon>Eukaryota</taxon>
        <taxon>Fungi</taxon>
        <taxon>Dikarya</taxon>
        <taxon>Ascomycota</taxon>
        <taxon>Saccharomycotina</taxon>
        <taxon>Pichiomycetes</taxon>
        <taxon>Pichiales</taxon>
        <taxon>Pichiaceae</taxon>
        <taxon>Pichia</taxon>
    </lineage>
</organism>
<reference evidence="3 4" key="1">
    <citation type="journal article" date="2016" name="Proc. Natl. Acad. Sci. U.S.A.">
        <title>Comparative genomics of biotechnologically important yeasts.</title>
        <authorList>
            <person name="Riley R."/>
            <person name="Haridas S."/>
            <person name="Wolfe K.H."/>
            <person name="Lopes M.R."/>
            <person name="Hittinger C.T."/>
            <person name="Goeker M."/>
            <person name="Salamov A.A."/>
            <person name="Wisecaver J.H."/>
            <person name="Long T.M."/>
            <person name="Calvey C.H."/>
            <person name="Aerts A.L."/>
            <person name="Barry K.W."/>
            <person name="Choi C."/>
            <person name="Clum A."/>
            <person name="Coughlan A.Y."/>
            <person name="Deshpande S."/>
            <person name="Douglass A.P."/>
            <person name="Hanson S.J."/>
            <person name="Klenk H.-P."/>
            <person name="LaButti K.M."/>
            <person name="Lapidus A."/>
            <person name="Lindquist E.A."/>
            <person name="Lipzen A.M."/>
            <person name="Meier-Kolthoff J.P."/>
            <person name="Ohm R.A."/>
            <person name="Otillar R.P."/>
            <person name="Pangilinan J.L."/>
            <person name="Peng Y."/>
            <person name="Rokas A."/>
            <person name="Rosa C.A."/>
            <person name="Scheuner C."/>
            <person name="Sibirny A.A."/>
            <person name="Slot J.C."/>
            <person name="Stielow J.B."/>
            <person name="Sun H."/>
            <person name="Kurtzman C.P."/>
            <person name="Blackwell M."/>
            <person name="Grigoriev I.V."/>
            <person name="Jeffries T.W."/>
        </authorList>
    </citation>
    <scope>NUCLEOTIDE SEQUENCE [LARGE SCALE GENOMIC DNA]</scope>
    <source>
        <strain evidence="3 4">NRRL Y-2026</strain>
    </source>
</reference>
<dbReference type="CDD" id="cd23958">
    <property type="entry name" value="SCC2"/>
    <property type="match status" value="1"/>
</dbReference>
<name>A0A1E3NKK1_9ASCO</name>
<dbReference type="GO" id="GO:0140588">
    <property type="term" value="P:chromatin looping"/>
    <property type="evidence" value="ECO:0007669"/>
    <property type="project" value="InterPro"/>
</dbReference>
<dbReference type="GO" id="GO:1990414">
    <property type="term" value="P:replication-born double-strand break repair via sister chromatid exchange"/>
    <property type="evidence" value="ECO:0007669"/>
    <property type="project" value="TreeGrafter"/>
</dbReference>
<dbReference type="SUPFAM" id="SSF48371">
    <property type="entry name" value="ARM repeat"/>
    <property type="match status" value="1"/>
</dbReference>
<dbReference type="GO" id="GO:0071169">
    <property type="term" value="P:establishment of protein localization to chromatin"/>
    <property type="evidence" value="ECO:0007669"/>
    <property type="project" value="TreeGrafter"/>
</dbReference>
<dbReference type="InterPro" id="IPR024986">
    <property type="entry name" value="Nipped-B_C"/>
</dbReference>
<evidence type="ECO:0000313" key="3">
    <source>
        <dbReference type="EMBL" id="ODQ46616.1"/>
    </source>
</evidence>
<dbReference type="GO" id="GO:0090694">
    <property type="term" value="C:Scc2-Scc4 cohesin loading complex"/>
    <property type="evidence" value="ECO:0007669"/>
    <property type="project" value="TreeGrafter"/>
</dbReference>
<evidence type="ECO:0000256" key="1">
    <source>
        <dbReference type="RuleBase" id="RU364107"/>
    </source>
</evidence>
<dbReference type="InterPro" id="IPR033031">
    <property type="entry name" value="Scc2/Nipped-B"/>
</dbReference>
<sequence>MSKRRREFAEILDQTTPNTSLPYHPLSFLIPKQYAVPLAVPYDANIPSDTITFSQNDYNDETNKTIPVSLLSSDIWKGEDPDLKFVKFKKPFIQNRATADSDKSESPVAQMLNNTLTENITPVTKKDYFKSNLKVNKSGPITQPIDDEHLLDEINKLIGADVLEEPDATNSFSRVISREMEQEQKPEFIYDSAVTQSVLISHLIDEFQQTISSLCEGNVGTETENDTLNMWDTYTTIFADELQIVRPEILASLKSKLSELVTTNSHVQIEQTVFSKLLDICMNSVKEALSLDWEFVYESEDFSNTNEYQRFAEVVMNCTSIIILLYSNNLVEKLTRHESGFSLVVDFLCIYAALLKSLYLRETFTELPDFFISTLKHFISTISTLSDNITKLPLDESSVTRLEYISFDIIFTDILSTRERLNLNLVLEEMRSNFAHLIIAIYSSYNDQRVFIFNEIIENFGTLNPLKSKAKNYRLDCGISVQLISYLIVSLIQSHNDYGKDFDYSQYEFLTLNHPTKAKKLELQEINDNFWNSVWRQTDSMMKAIDLFITSFLKKLLASYSPSLRKIVENLMADLFFMLELPEFPSCGIILNSMLSNLLNICSNTDITLTSAHTLFFEIIGSIGSKILALKGSSDVSILDVRIDSSSLEILIEDLLTILSYFKFSSATRFHNHSVFNFESLLFLGKLKKIETHINTLLAQKKESLLQKQLESNKMVLRSVESALMKLMELVSQNKSQVDIEILSDTQIREIYKNLLLSQELMDRYNDVLTFILSSLNHPKAKSRSLATKNLTLLIDREPGLIQDAKLRYMIKHRLMESYASVTDAVLDLLFKVLESKPQYIEEYSDIVSQKMSDPSIAVKKKTAALIKYMFSNTRSVNVKVRLSQALLNQLDDEEDRITDLSCYILCELLFVDIGHLVVDNNVTDPVTIQNKAYEVIYVLCGIFLQGSATWILFERFFNEKVIYPSDFNESFRLELKSSLGLLIECMLELITNSYEQENVKEKITSESIMGVMSTFVKCDERLISQDQLITIQPYIINDYKGGSICFYALEILNLALNHSKTLNKSFVKSCKESLMKRLTKFNSKELDRAIQCLWKLFLLDDDTTSVSKACISSLRMLLKYIGDLQRFSNNTSTDSIVPRLLYLIGDFGRYCNFERDRQLFLSSKLGLLEKEPISVFLLKYLLKFCDTSISKPLRKIAIKNTLNVCISHPKLFFSVPVSKLIDSTFKKKDLEITNIVIGSLLTFLENEEIQMIKKNGLDTKRSGSIKLDVAVFHGYTLSYVNDGLCSTLVQKYMGNILHICLEPENAMNSIKFLGMVIKFGFCNPKLCFPTVVSLESAKSNHIRHIALELHRFLFEKFETLIESTYSESIKLTARYVSNVYRLDELTNCSNFLKMFFRVVKERKSKQRIDKFIQAILRALKLVNIYKFQKMTREELIITQTQIMFLCININEMEFTTQHEILSVIDCIEKIILTEESVFSDQFHLLLDLFEDDDNDERLRHSAMAKSLVSLHCLSKCLMENYSISSELILKYQESEDKKEFWTHVPQPDNKKFFVGEIKTLLTENAANQLTLLYKKLQEFAKG</sequence>
<dbReference type="OrthoDB" id="418242at2759"/>
<accession>A0A1E3NKK1</accession>
<dbReference type="RefSeq" id="XP_019017729.1">
    <property type="nucleotide sequence ID" value="XM_019164270.1"/>
</dbReference>
<keyword evidence="1" id="KW-0131">Cell cycle</keyword>
<dbReference type="PANTHER" id="PTHR21704">
    <property type="entry name" value="NIPPED-B-LIKE PROTEIN DELANGIN SCC2-RELATED"/>
    <property type="match status" value="1"/>
</dbReference>
<dbReference type="InterPro" id="IPR016024">
    <property type="entry name" value="ARM-type_fold"/>
</dbReference>
<dbReference type="STRING" id="763406.A0A1E3NKK1"/>
<dbReference type="GO" id="GO:0003682">
    <property type="term" value="F:chromatin binding"/>
    <property type="evidence" value="ECO:0007669"/>
    <property type="project" value="TreeGrafter"/>
</dbReference>
<dbReference type="GO" id="GO:0010468">
    <property type="term" value="P:regulation of gene expression"/>
    <property type="evidence" value="ECO:0007669"/>
    <property type="project" value="InterPro"/>
</dbReference>
<keyword evidence="4" id="KW-1185">Reference proteome</keyword>